<comment type="subunit">
    <text evidence="5">Component of the GINS complex.</text>
</comment>
<dbReference type="InterPro" id="IPR056784">
    <property type="entry name" value="PSF2_N"/>
</dbReference>
<dbReference type="Pfam" id="PF25005">
    <property type="entry name" value="PSF2_N"/>
    <property type="match status" value="1"/>
</dbReference>
<keyword evidence="3 5" id="KW-0235">DNA replication</keyword>
<comment type="subcellular location">
    <subcellularLocation>
        <location evidence="1 5">Nucleus</location>
    </subcellularLocation>
</comment>
<dbReference type="Proteomes" id="UP001153712">
    <property type="component" value="Chromosome 8"/>
</dbReference>
<dbReference type="PANTHER" id="PTHR12772:SF0">
    <property type="entry name" value="DNA REPLICATION COMPLEX GINS PROTEIN PSF2"/>
    <property type="match status" value="1"/>
</dbReference>
<evidence type="ECO:0000256" key="4">
    <source>
        <dbReference type="ARBA" id="ARBA00023242"/>
    </source>
</evidence>
<evidence type="ECO:0000256" key="1">
    <source>
        <dbReference type="ARBA" id="ARBA00004123"/>
    </source>
</evidence>
<feature type="domain" description="DNA replication complex GINS protein PSF2 N-terminal" evidence="7">
    <location>
        <begin position="2"/>
        <end position="61"/>
    </location>
</feature>
<dbReference type="OrthoDB" id="1938138at2759"/>
<dbReference type="Gene3D" id="3.40.5.50">
    <property type="match status" value="1"/>
</dbReference>
<evidence type="ECO:0000259" key="6">
    <source>
        <dbReference type="Pfam" id="PF05916"/>
    </source>
</evidence>
<sequence>MDPDELEFLGEKSKIMIIPTFNKENIHLISGDLGPFRASLPSQVPLWVATLLKKQKRCKIIPPDWMNVEYLEALKEQEKQTSGFTRMPSDHYMVEAKLLLDCAPDDIPNADEVKVIIKDIWDMRMSKIRSSVTKLVKNSDFYAAVDNLTIMEINSVRPILPHALDNLFRMKHIEQPKPSQNSNVSSFLMSKRASTSFQLSNNEDY</sequence>
<comment type="similarity">
    <text evidence="2 5">Belongs to the GINS2/PSF2 family.</text>
</comment>
<gene>
    <name evidence="8" type="ORF">PHYEVI_LOCUS10819</name>
</gene>
<dbReference type="SUPFAM" id="SSF158573">
    <property type="entry name" value="GINS helical bundle-like"/>
    <property type="match status" value="1"/>
</dbReference>
<dbReference type="CDD" id="cd21694">
    <property type="entry name" value="GINS_B_Psf2"/>
    <property type="match status" value="1"/>
</dbReference>
<dbReference type="PIRSF" id="PIRSF028998">
    <property type="entry name" value="GINS_Psf2_subgr"/>
    <property type="match status" value="1"/>
</dbReference>
<dbReference type="FunFam" id="3.40.5.50:FF:000001">
    <property type="entry name" value="DNA replication complex GINS protein PSF2"/>
    <property type="match status" value="1"/>
</dbReference>
<evidence type="ECO:0000256" key="3">
    <source>
        <dbReference type="ARBA" id="ARBA00022705"/>
    </source>
</evidence>
<dbReference type="GO" id="GO:0000811">
    <property type="term" value="C:GINS complex"/>
    <property type="evidence" value="ECO:0007669"/>
    <property type="project" value="TreeGrafter"/>
</dbReference>
<dbReference type="GO" id="GO:0000727">
    <property type="term" value="P:double-strand break repair via break-induced replication"/>
    <property type="evidence" value="ECO:0007669"/>
    <property type="project" value="TreeGrafter"/>
</dbReference>
<dbReference type="CDD" id="cd11712">
    <property type="entry name" value="GINS_A_psf2"/>
    <property type="match status" value="1"/>
</dbReference>
<dbReference type="InterPro" id="IPR007257">
    <property type="entry name" value="GINS_Psf2"/>
</dbReference>
<evidence type="ECO:0000259" key="7">
    <source>
        <dbReference type="Pfam" id="PF25005"/>
    </source>
</evidence>
<proteinExistence type="inferred from homology"/>
<name>A0A9N9U145_PHYSR</name>
<protein>
    <recommendedName>
        <fullName evidence="5">DNA replication complex GINS protein PSF2</fullName>
    </recommendedName>
</protein>
<reference evidence="8" key="1">
    <citation type="submission" date="2022-01" db="EMBL/GenBank/DDBJ databases">
        <authorList>
            <person name="King R."/>
        </authorList>
    </citation>
    <scope>NUCLEOTIDE SEQUENCE</scope>
</reference>
<dbReference type="PANTHER" id="PTHR12772">
    <property type="entry name" value="DNA REPLICATION COMPLEX GINS PROTEIN PSF2"/>
    <property type="match status" value="1"/>
</dbReference>
<dbReference type="GO" id="GO:0071162">
    <property type="term" value="C:CMG complex"/>
    <property type="evidence" value="ECO:0007669"/>
    <property type="project" value="UniProtKB-ARBA"/>
</dbReference>
<evidence type="ECO:0000313" key="8">
    <source>
        <dbReference type="EMBL" id="CAG9864566.1"/>
    </source>
</evidence>
<dbReference type="Pfam" id="PF05916">
    <property type="entry name" value="Sld5"/>
    <property type="match status" value="1"/>
</dbReference>
<dbReference type="InterPro" id="IPR036224">
    <property type="entry name" value="GINS_bundle-like_dom_sf"/>
</dbReference>
<organism evidence="8 9">
    <name type="scientific">Phyllotreta striolata</name>
    <name type="common">Striped flea beetle</name>
    <name type="synonym">Crioceris striolata</name>
    <dbReference type="NCBI Taxonomy" id="444603"/>
    <lineage>
        <taxon>Eukaryota</taxon>
        <taxon>Metazoa</taxon>
        <taxon>Ecdysozoa</taxon>
        <taxon>Arthropoda</taxon>
        <taxon>Hexapoda</taxon>
        <taxon>Insecta</taxon>
        <taxon>Pterygota</taxon>
        <taxon>Neoptera</taxon>
        <taxon>Endopterygota</taxon>
        <taxon>Coleoptera</taxon>
        <taxon>Polyphaga</taxon>
        <taxon>Cucujiformia</taxon>
        <taxon>Chrysomeloidea</taxon>
        <taxon>Chrysomelidae</taxon>
        <taxon>Galerucinae</taxon>
        <taxon>Alticini</taxon>
        <taxon>Phyllotreta</taxon>
    </lineage>
</organism>
<keyword evidence="9" id="KW-1185">Reference proteome</keyword>
<dbReference type="InterPro" id="IPR021151">
    <property type="entry name" value="GINS_A"/>
</dbReference>
<evidence type="ECO:0000256" key="2">
    <source>
        <dbReference type="ARBA" id="ARBA00010565"/>
    </source>
</evidence>
<dbReference type="AlphaFoldDB" id="A0A9N9U145"/>
<evidence type="ECO:0000256" key="5">
    <source>
        <dbReference type="PIRNR" id="PIRNR028998"/>
    </source>
</evidence>
<dbReference type="FunFam" id="1.20.58.1020:FF:000001">
    <property type="entry name" value="DNA replication complex GINS protein PSF2"/>
    <property type="match status" value="1"/>
</dbReference>
<accession>A0A9N9U145</accession>
<keyword evidence="4 5" id="KW-0539">Nucleus</keyword>
<dbReference type="EMBL" id="OU900101">
    <property type="protein sequence ID" value="CAG9864566.1"/>
    <property type="molecule type" value="Genomic_DNA"/>
</dbReference>
<dbReference type="Gene3D" id="1.20.58.1020">
    <property type="match status" value="1"/>
</dbReference>
<dbReference type="GO" id="GO:0006260">
    <property type="term" value="P:DNA replication"/>
    <property type="evidence" value="ECO:0007669"/>
    <property type="project" value="UniProtKB-KW"/>
</dbReference>
<evidence type="ECO:0000313" key="9">
    <source>
        <dbReference type="Proteomes" id="UP001153712"/>
    </source>
</evidence>
<feature type="domain" description="GINS subunit" evidence="6">
    <location>
        <begin position="65"/>
        <end position="161"/>
    </location>
</feature>
<dbReference type="SUPFAM" id="SSF160059">
    <property type="entry name" value="PriA/YqbF domain"/>
    <property type="match status" value="1"/>
</dbReference>